<feature type="signal peptide" evidence="2">
    <location>
        <begin position="1"/>
        <end position="26"/>
    </location>
</feature>
<feature type="chain" id="PRO_5045191640" evidence="2">
    <location>
        <begin position="27"/>
        <end position="110"/>
    </location>
</feature>
<evidence type="ECO:0000313" key="3">
    <source>
        <dbReference type="EMBL" id="WUX41728.1"/>
    </source>
</evidence>
<proteinExistence type="predicted"/>
<dbReference type="Proteomes" id="UP001431926">
    <property type="component" value="Chromosome"/>
</dbReference>
<evidence type="ECO:0000256" key="1">
    <source>
        <dbReference type="SAM" id="MobiDB-lite"/>
    </source>
</evidence>
<reference evidence="3" key="1">
    <citation type="submission" date="2022-10" db="EMBL/GenBank/DDBJ databases">
        <title>The complete genomes of actinobacterial strains from the NBC collection.</title>
        <authorList>
            <person name="Joergensen T.S."/>
            <person name="Alvarez Arevalo M."/>
            <person name="Sterndorff E.B."/>
            <person name="Faurdal D."/>
            <person name="Vuksanovic O."/>
            <person name="Mourched A.-S."/>
            <person name="Charusanti P."/>
            <person name="Shaw S."/>
            <person name="Blin K."/>
            <person name="Weber T."/>
        </authorList>
    </citation>
    <scope>NUCLEOTIDE SEQUENCE</scope>
    <source>
        <strain evidence="3">NBC_01436</strain>
    </source>
</reference>
<dbReference type="Pfam" id="PF25848">
    <property type="entry name" value="Rodlin"/>
    <property type="match status" value="1"/>
</dbReference>
<feature type="region of interest" description="Disordered" evidence="1">
    <location>
        <begin position="69"/>
        <end position="89"/>
    </location>
</feature>
<keyword evidence="2" id="KW-0732">Signal</keyword>
<organism evidence="3 4">
    <name type="scientific">Streptomyces anulatus</name>
    <name type="common">Streptomyces chrysomallus</name>
    <dbReference type="NCBI Taxonomy" id="1892"/>
    <lineage>
        <taxon>Bacteria</taxon>
        <taxon>Bacillati</taxon>
        <taxon>Actinomycetota</taxon>
        <taxon>Actinomycetes</taxon>
        <taxon>Kitasatosporales</taxon>
        <taxon>Streptomycetaceae</taxon>
        <taxon>Streptomyces</taxon>
    </lineage>
</organism>
<keyword evidence="4" id="KW-1185">Reference proteome</keyword>
<sequence length="110" mass="10703">MRLTRVLTACGLAVAVLVGGAGAASAAGNDDEESVNGNHAVQAFGNSALGGPQVPQLGLLQEQIECGGSVQGKPGSHHQCAQGSTQAAGDELSTILDDVPAPSGNGAANN</sequence>
<protein>
    <submittedName>
        <fullName evidence="3">RdlA protein</fullName>
    </submittedName>
</protein>
<evidence type="ECO:0000256" key="2">
    <source>
        <dbReference type="SAM" id="SignalP"/>
    </source>
</evidence>
<dbReference type="RefSeq" id="WP_329359713.1">
    <property type="nucleotide sequence ID" value="NZ_CP108640.1"/>
</dbReference>
<gene>
    <name evidence="3" type="ORF">OG367_38310</name>
</gene>
<dbReference type="InterPro" id="IPR047736">
    <property type="entry name" value="RdlA/B-like"/>
</dbReference>
<dbReference type="EMBL" id="CP109491">
    <property type="protein sequence ID" value="WUX41728.1"/>
    <property type="molecule type" value="Genomic_DNA"/>
</dbReference>
<evidence type="ECO:0000313" key="4">
    <source>
        <dbReference type="Proteomes" id="UP001431926"/>
    </source>
</evidence>
<name>A0ABZ1ZSZ9_STRAQ</name>
<accession>A0ABZ1ZSZ9</accession>